<evidence type="ECO:0000259" key="6">
    <source>
        <dbReference type="Pfam" id="PF03372"/>
    </source>
</evidence>
<dbReference type="PANTHER" id="PTHR22748">
    <property type="entry name" value="AP ENDONUCLEASE"/>
    <property type="match status" value="1"/>
</dbReference>
<evidence type="ECO:0000313" key="7">
    <source>
        <dbReference type="EMBL" id="MCH81287.1"/>
    </source>
</evidence>
<comment type="cofactor">
    <cofactor evidence="1">
        <name>Mg(2+)</name>
        <dbReference type="ChEBI" id="CHEBI:18420"/>
    </cofactor>
</comment>
<reference evidence="7 8" key="1">
    <citation type="journal article" date="2018" name="Front. Plant Sci.">
        <title>Red Clover (Trifolium pratense) and Zigzag Clover (T. medium) - A Picture of Genomic Similarities and Differences.</title>
        <authorList>
            <person name="Dluhosova J."/>
            <person name="Istvanek J."/>
            <person name="Nedelnik J."/>
            <person name="Repkova J."/>
        </authorList>
    </citation>
    <scope>NUCLEOTIDE SEQUENCE [LARGE SCALE GENOMIC DNA]</scope>
    <source>
        <strain evidence="8">cv. 10/8</strain>
        <tissue evidence="7">Leaf</tissue>
    </source>
</reference>
<comment type="similarity">
    <text evidence="2">Belongs to the DNA repair enzymes AP/ExoA family.</text>
</comment>
<keyword evidence="4" id="KW-0378">Hydrolase</keyword>
<dbReference type="GO" id="GO:0008081">
    <property type="term" value="F:phosphoric diester hydrolase activity"/>
    <property type="evidence" value="ECO:0007669"/>
    <property type="project" value="TreeGrafter"/>
</dbReference>
<dbReference type="AlphaFoldDB" id="A0A392M1S9"/>
<sequence>MIVCSWNVRGLGGRVKKQKLRQLIFRQKVEVMAVQETKLEVVDHKFCARLWGGDLVGWRCAPAIGRSGGILTLWDSTKGSCVSSFHGQGYLGVCLEWGLKKTMCLIVNVYAPCNSLSKKALWVDILVALRAYPADFYCILGDFNSIREKD</sequence>
<name>A0A392M1S9_9FABA</name>
<dbReference type="GO" id="GO:0008311">
    <property type="term" value="F:double-stranded DNA 3'-5' DNA exonuclease activity"/>
    <property type="evidence" value="ECO:0007669"/>
    <property type="project" value="TreeGrafter"/>
</dbReference>
<dbReference type="SUPFAM" id="SSF56219">
    <property type="entry name" value="DNase I-like"/>
    <property type="match status" value="1"/>
</dbReference>
<dbReference type="InterPro" id="IPR004808">
    <property type="entry name" value="AP_endonuc_1"/>
</dbReference>
<proteinExistence type="inferred from homology"/>
<organism evidence="7 8">
    <name type="scientific">Trifolium medium</name>
    <dbReference type="NCBI Taxonomy" id="97028"/>
    <lineage>
        <taxon>Eukaryota</taxon>
        <taxon>Viridiplantae</taxon>
        <taxon>Streptophyta</taxon>
        <taxon>Embryophyta</taxon>
        <taxon>Tracheophyta</taxon>
        <taxon>Spermatophyta</taxon>
        <taxon>Magnoliopsida</taxon>
        <taxon>eudicotyledons</taxon>
        <taxon>Gunneridae</taxon>
        <taxon>Pentapetalae</taxon>
        <taxon>rosids</taxon>
        <taxon>fabids</taxon>
        <taxon>Fabales</taxon>
        <taxon>Fabaceae</taxon>
        <taxon>Papilionoideae</taxon>
        <taxon>50 kb inversion clade</taxon>
        <taxon>NPAAA clade</taxon>
        <taxon>Hologalegina</taxon>
        <taxon>IRL clade</taxon>
        <taxon>Trifolieae</taxon>
        <taxon>Trifolium</taxon>
    </lineage>
</organism>
<comment type="caution">
    <text evidence="7">The sequence shown here is derived from an EMBL/GenBank/DDBJ whole genome shotgun (WGS) entry which is preliminary data.</text>
</comment>
<evidence type="ECO:0000313" key="8">
    <source>
        <dbReference type="Proteomes" id="UP000265520"/>
    </source>
</evidence>
<dbReference type="InterPro" id="IPR036691">
    <property type="entry name" value="Endo/exonu/phosph_ase_sf"/>
</dbReference>
<evidence type="ECO:0000256" key="2">
    <source>
        <dbReference type="ARBA" id="ARBA00007092"/>
    </source>
</evidence>
<keyword evidence="3" id="KW-0479">Metal-binding</keyword>
<dbReference type="PANTHER" id="PTHR22748:SF11">
    <property type="entry name" value="OS07G0184032 PROTEIN"/>
    <property type="match status" value="1"/>
</dbReference>
<dbReference type="Pfam" id="PF03372">
    <property type="entry name" value="Exo_endo_phos"/>
    <property type="match status" value="1"/>
</dbReference>
<dbReference type="GO" id="GO:0005634">
    <property type="term" value="C:nucleus"/>
    <property type="evidence" value="ECO:0007669"/>
    <property type="project" value="TreeGrafter"/>
</dbReference>
<evidence type="ECO:0000256" key="5">
    <source>
        <dbReference type="ARBA" id="ARBA00022842"/>
    </source>
</evidence>
<dbReference type="Proteomes" id="UP000265520">
    <property type="component" value="Unassembled WGS sequence"/>
</dbReference>
<keyword evidence="8" id="KW-1185">Reference proteome</keyword>
<feature type="domain" description="Endonuclease/exonuclease/phosphatase" evidence="6">
    <location>
        <begin position="4"/>
        <end position="145"/>
    </location>
</feature>
<keyword evidence="5" id="KW-0460">Magnesium</keyword>
<accession>A0A392M1S9</accession>
<dbReference type="InterPro" id="IPR005135">
    <property type="entry name" value="Endo/exonuclease/phosphatase"/>
</dbReference>
<dbReference type="GO" id="GO:0006284">
    <property type="term" value="P:base-excision repair"/>
    <property type="evidence" value="ECO:0007669"/>
    <property type="project" value="TreeGrafter"/>
</dbReference>
<dbReference type="EMBL" id="LXQA010002107">
    <property type="protein sequence ID" value="MCH81287.1"/>
    <property type="molecule type" value="Genomic_DNA"/>
</dbReference>
<protein>
    <recommendedName>
        <fullName evidence="6">Endonuclease/exonuclease/phosphatase domain-containing protein</fullName>
    </recommendedName>
</protein>
<dbReference type="GO" id="GO:0046872">
    <property type="term" value="F:metal ion binding"/>
    <property type="evidence" value="ECO:0007669"/>
    <property type="project" value="UniProtKB-KW"/>
</dbReference>
<gene>
    <name evidence="7" type="ORF">A2U01_0002072</name>
</gene>
<evidence type="ECO:0000256" key="4">
    <source>
        <dbReference type="ARBA" id="ARBA00022801"/>
    </source>
</evidence>
<dbReference type="GO" id="GO:0003906">
    <property type="term" value="F:DNA-(apurinic or apyrimidinic site) endonuclease activity"/>
    <property type="evidence" value="ECO:0007669"/>
    <property type="project" value="TreeGrafter"/>
</dbReference>
<feature type="non-terminal residue" evidence="7">
    <location>
        <position position="150"/>
    </location>
</feature>
<dbReference type="Gene3D" id="3.60.10.10">
    <property type="entry name" value="Endonuclease/exonuclease/phosphatase"/>
    <property type="match status" value="1"/>
</dbReference>
<evidence type="ECO:0000256" key="1">
    <source>
        <dbReference type="ARBA" id="ARBA00001946"/>
    </source>
</evidence>
<evidence type="ECO:0000256" key="3">
    <source>
        <dbReference type="ARBA" id="ARBA00022723"/>
    </source>
</evidence>